<feature type="region of interest" description="Disordered" evidence="1">
    <location>
        <begin position="1"/>
        <end position="68"/>
    </location>
</feature>
<reference evidence="2 3" key="2">
    <citation type="journal article" date="2023" name="Mol. Biol. Evol.">
        <title>Genomics of Secondarily Temperate Adaptation in the Only Non-Antarctic Icefish.</title>
        <authorList>
            <person name="Rivera-Colon A.G."/>
            <person name="Rayamajhi N."/>
            <person name="Minhas B.F."/>
            <person name="Madrigal G."/>
            <person name="Bilyk K.T."/>
            <person name="Yoon V."/>
            <person name="Hune M."/>
            <person name="Gregory S."/>
            <person name="Cheng C.H.C."/>
            <person name="Catchen J.M."/>
        </authorList>
    </citation>
    <scope>NUCLEOTIDE SEQUENCE [LARGE SCALE GENOMIC DNA]</scope>
    <source>
        <strain evidence="2">JMC-PN-2008</strain>
    </source>
</reference>
<keyword evidence="3" id="KW-1185">Reference proteome</keyword>
<evidence type="ECO:0000256" key="1">
    <source>
        <dbReference type="SAM" id="MobiDB-lite"/>
    </source>
</evidence>
<reference evidence="2 3" key="1">
    <citation type="journal article" date="2023" name="Genes (Basel)">
        <title>Chromosome-Level Genome Assembly and Circadian Gene Repertoire of the Patagonia Blennie Eleginops maclovinus-The Closest Ancestral Proxy of Antarctic Cryonotothenioids.</title>
        <authorList>
            <person name="Cheng C.C."/>
            <person name="Rivera-Colon A.G."/>
            <person name="Minhas B.F."/>
            <person name="Wilson L."/>
            <person name="Rayamajhi N."/>
            <person name="Vargas-Chacoff L."/>
            <person name="Catchen J.M."/>
        </authorList>
    </citation>
    <scope>NUCLEOTIDE SEQUENCE [LARGE SCALE GENOMIC DNA]</scope>
    <source>
        <strain evidence="2">JMC-PN-2008</strain>
    </source>
</reference>
<dbReference type="AlphaFoldDB" id="A0AAN8AAW0"/>
<organism evidence="2 3">
    <name type="scientific">Eleginops maclovinus</name>
    <name type="common">Patagonian blennie</name>
    <name type="synonym">Eleginus maclovinus</name>
    <dbReference type="NCBI Taxonomy" id="56733"/>
    <lineage>
        <taxon>Eukaryota</taxon>
        <taxon>Metazoa</taxon>
        <taxon>Chordata</taxon>
        <taxon>Craniata</taxon>
        <taxon>Vertebrata</taxon>
        <taxon>Euteleostomi</taxon>
        <taxon>Actinopterygii</taxon>
        <taxon>Neopterygii</taxon>
        <taxon>Teleostei</taxon>
        <taxon>Neoteleostei</taxon>
        <taxon>Acanthomorphata</taxon>
        <taxon>Eupercaria</taxon>
        <taxon>Perciformes</taxon>
        <taxon>Notothenioidei</taxon>
        <taxon>Eleginopidae</taxon>
        <taxon>Eleginops</taxon>
    </lineage>
</organism>
<dbReference type="EMBL" id="JAUZQC010000025">
    <property type="protein sequence ID" value="KAK5848217.1"/>
    <property type="molecule type" value="Genomic_DNA"/>
</dbReference>
<proteinExistence type="predicted"/>
<comment type="caution">
    <text evidence="2">The sequence shown here is derived from an EMBL/GenBank/DDBJ whole genome shotgun (WGS) entry which is preliminary data.</text>
</comment>
<name>A0AAN8AAW0_ELEMC</name>
<gene>
    <name evidence="2" type="ORF">PBY51_005850</name>
</gene>
<feature type="compositionally biased region" description="Polar residues" evidence="1">
    <location>
        <begin position="57"/>
        <end position="68"/>
    </location>
</feature>
<dbReference type="Proteomes" id="UP001346869">
    <property type="component" value="Unassembled WGS sequence"/>
</dbReference>
<evidence type="ECO:0000313" key="2">
    <source>
        <dbReference type="EMBL" id="KAK5848217.1"/>
    </source>
</evidence>
<accession>A0AAN8AAW0</accession>
<protein>
    <submittedName>
        <fullName evidence="2">Uncharacterized protein</fullName>
    </submittedName>
</protein>
<evidence type="ECO:0000313" key="3">
    <source>
        <dbReference type="Proteomes" id="UP001346869"/>
    </source>
</evidence>
<feature type="compositionally biased region" description="Basic and acidic residues" evidence="1">
    <location>
        <begin position="15"/>
        <end position="29"/>
    </location>
</feature>
<sequence>MRSSSHTPVCIHPEAPSEKRGGGKEERKGVSSCIHQSSSERSVWACRDGRGAARSPPKNSQIISSHSH</sequence>